<evidence type="ECO:0000313" key="1">
    <source>
        <dbReference type="EMBL" id="KAJ9058719.1"/>
    </source>
</evidence>
<dbReference type="Proteomes" id="UP001165960">
    <property type="component" value="Unassembled WGS sequence"/>
</dbReference>
<dbReference type="EMBL" id="QTSX02005710">
    <property type="protein sequence ID" value="KAJ9058719.1"/>
    <property type="molecule type" value="Genomic_DNA"/>
</dbReference>
<gene>
    <name evidence="1" type="ORF">DSO57_1009552</name>
</gene>
<comment type="caution">
    <text evidence="1">The sequence shown here is derived from an EMBL/GenBank/DDBJ whole genome shotgun (WGS) entry which is preliminary data.</text>
</comment>
<sequence>MSFRLTWCALVSSTLVTCFIHAIQEPDPFIPSRLFPGSLPLTNCPRSNDLCLNRNGARFGKGRWACMVKFSSGNIFCFHKFGYKCYITDGKDKADC</sequence>
<evidence type="ECO:0000313" key="2">
    <source>
        <dbReference type="Proteomes" id="UP001165960"/>
    </source>
</evidence>
<proteinExistence type="predicted"/>
<accession>A0ACC2S8L1</accession>
<organism evidence="1 2">
    <name type="scientific">Entomophthora muscae</name>
    <dbReference type="NCBI Taxonomy" id="34485"/>
    <lineage>
        <taxon>Eukaryota</taxon>
        <taxon>Fungi</taxon>
        <taxon>Fungi incertae sedis</taxon>
        <taxon>Zoopagomycota</taxon>
        <taxon>Entomophthoromycotina</taxon>
        <taxon>Entomophthoromycetes</taxon>
        <taxon>Entomophthorales</taxon>
        <taxon>Entomophthoraceae</taxon>
        <taxon>Entomophthora</taxon>
    </lineage>
</organism>
<name>A0ACC2S8L1_9FUNG</name>
<protein>
    <submittedName>
        <fullName evidence="1">Uncharacterized protein</fullName>
    </submittedName>
</protein>
<keyword evidence="2" id="KW-1185">Reference proteome</keyword>
<reference evidence="1" key="1">
    <citation type="submission" date="2022-04" db="EMBL/GenBank/DDBJ databases">
        <title>Genome of the entomopathogenic fungus Entomophthora muscae.</title>
        <authorList>
            <person name="Elya C."/>
            <person name="Lovett B.R."/>
            <person name="Lee E."/>
            <person name="Macias A.M."/>
            <person name="Hajek A.E."/>
            <person name="De Bivort B.L."/>
            <person name="Kasson M.T."/>
            <person name="De Fine Licht H.H."/>
            <person name="Stajich J.E."/>
        </authorList>
    </citation>
    <scope>NUCLEOTIDE SEQUENCE</scope>
    <source>
        <strain evidence="1">Berkeley</strain>
    </source>
</reference>